<feature type="domain" description="DUF5071" evidence="1">
    <location>
        <begin position="37"/>
        <end position="154"/>
    </location>
</feature>
<dbReference type="InterPro" id="IPR031837">
    <property type="entry name" value="DUF5071"/>
</dbReference>
<dbReference type="Proteomes" id="UP000275910">
    <property type="component" value="Unassembled WGS sequence"/>
</dbReference>
<evidence type="ECO:0000259" key="1">
    <source>
        <dbReference type="Pfam" id="PF16804"/>
    </source>
</evidence>
<dbReference type="AlphaFoldDB" id="A0A3N2RDU6"/>
<sequence length="160" mass="17121">MPSVGAAQAATATPRIRRVQNQKRIAPGPTMTPAARLPAHKHDLAAVEALARLPASAWIAHAPQLLEWLRDGNWPVARPVARLLASTGAATMPALARVFDGDDAIWKCGCIESLLAALPPADWESLRPRLQRLADAPDPAELAEGAAEAAQTLLRRRDRA</sequence>
<dbReference type="RefSeq" id="WP_123648673.1">
    <property type="nucleotide sequence ID" value="NZ_RCTY01000044.1"/>
</dbReference>
<evidence type="ECO:0000313" key="3">
    <source>
        <dbReference type="Proteomes" id="UP000275910"/>
    </source>
</evidence>
<reference evidence="2 3" key="1">
    <citation type="submission" date="2018-10" db="EMBL/GenBank/DDBJ databases">
        <title>The genome of Lysobacter enzymogenes OH11.</title>
        <authorList>
            <person name="Liu F."/>
            <person name="Zhao Y."/>
            <person name="Qian G."/>
            <person name="Chen Y."/>
            <person name="Xu H."/>
        </authorList>
    </citation>
    <scope>NUCLEOTIDE SEQUENCE [LARGE SCALE GENOMIC DNA]</scope>
    <source>
        <strain evidence="2 3">OH11</strain>
    </source>
</reference>
<protein>
    <submittedName>
        <fullName evidence="2">DUF5071 domain-containing protein</fullName>
    </submittedName>
</protein>
<dbReference type="EMBL" id="RCTY01000044">
    <property type="protein sequence ID" value="ROU05556.1"/>
    <property type="molecule type" value="Genomic_DNA"/>
</dbReference>
<organism evidence="2 3">
    <name type="scientific">Lysobacter enzymogenes</name>
    <dbReference type="NCBI Taxonomy" id="69"/>
    <lineage>
        <taxon>Bacteria</taxon>
        <taxon>Pseudomonadati</taxon>
        <taxon>Pseudomonadota</taxon>
        <taxon>Gammaproteobacteria</taxon>
        <taxon>Lysobacterales</taxon>
        <taxon>Lysobacteraceae</taxon>
        <taxon>Lysobacter</taxon>
    </lineage>
</organism>
<comment type="caution">
    <text evidence="2">The sequence shown here is derived from an EMBL/GenBank/DDBJ whole genome shotgun (WGS) entry which is preliminary data.</text>
</comment>
<gene>
    <name evidence="2" type="ORF">D9T17_17805</name>
</gene>
<dbReference type="Gene3D" id="1.25.40.750">
    <property type="entry name" value="Domain of unknown function DUF5071"/>
    <property type="match status" value="1"/>
</dbReference>
<name>A0A3N2RDU6_LYSEN</name>
<accession>A0A3N2RDU6</accession>
<dbReference type="Pfam" id="PF16804">
    <property type="entry name" value="DUF5071"/>
    <property type="match status" value="1"/>
</dbReference>
<proteinExistence type="predicted"/>
<dbReference type="InterPro" id="IPR038692">
    <property type="entry name" value="Cthe_2751_sf"/>
</dbReference>
<evidence type="ECO:0000313" key="2">
    <source>
        <dbReference type="EMBL" id="ROU05556.1"/>
    </source>
</evidence>